<dbReference type="Proteomes" id="UP000635885">
    <property type="component" value="Unassembled WGS sequence"/>
</dbReference>
<keyword evidence="7" id="KW-1185">Reference proteome</keyword>
<dbReference type="PANTHER" id="PTHR42852">
    <property type="entry name" value="THIOL:DISULFIDE INTERCHANGE PROTEIN DSBE"/>
    <property type="match status" value="1"/>
</dbReference>
<evidence type="ECO:0000256" key="3">
    <source>
        <dbReference type="ARBA" id="ARBA00023157"/>
    </source>
</evidence>
<dbReference type="SUPFAM" id="SSF52833">
    <property type="entry name" value="Thioredoxin-like"/>
    <property type="match status" value="1"/>
</dbReference>
<keyword evidence="4" id="KW-0676">Redox-active center</keyword>
<evidence type="ECO:0000313" key="7">
    <source>
        <dbReference type="Proteomes" id="UP000635885"/>
    </source>
</evidence>
<evidence type="ECO:0000256" key="4">
    <source>
        <dbReference type="ARBA" id="ARBA00023284"/>
    </source>
</evidence>
<dbReference type="Pfam" id="PF13905">
    <property type="entry name" value="Thioredoxin_8"/>
    <property type="match status" value="1"/>
</dbReference>
<dbReference type="InterPro" id="IPR050553">
    <property type="entry name" value="Thioredoxin_ResA/DsbE_sf"/>
</dbReference>
<reference evidence="7" key="1">
    <citation type="journal article" date="2019" name="Int. J. Syst. Evol. Microbiol.">
        <title>The Global Catalogue of Microorganisms (GCM) 10K type strain sequencing project: providing services to taxonomists for standard genome sequencing and annotation.</title>
        <authorList>
            <consortium name="The Broad Institute Genomics Platform"/>
            <consortium name="The Broad Institute Genome Sequencing Center for Infectious Disease"/>
            <person name="Wu L."/>
            <person name="Ma J."/>
        </authorList>
    </citation>
    <scope>NUCLEOTIDE SEQUENCE [LARGE SCALE GENOMIC DNA]</scope>
    <source>
        <strain evidence="7">CGMCC 1.12479</strain>
    </source>
</reference>
<dbReference type="EMBL" id="BMFD01000002">
    <property type="protein sequence ID" value="GGC31516.1"/>
    <property type="molecule type" value="Genomic_DNA"/>
</dbReference>
<gene>
    <name evidence="6" type="ORF">GCM10010993_08100</name>
</gene>
<feature type="domain" description="Thioredoxin" evidence="5">
    <location>
        <begin position="358"/>
        <end position="505"/>
    </location>
</feature>
<keyword evidence="2" id="KW-0201">Cytochrome c-type biogenesis</keyword>
<comment type="subcellular location">
    <subcellularLocation>
        <location evidence="1">Cell envelope</location>
    </subcellularLocation>
</comment>
<keyword evidence="3" id="KW-1015">Disulfide bond</keyword>
<dbReference type="PANTHER" id="PTHR42852:SF6">
    <property type="entry name" value="THIOL:DISULFIDE INTERCHANGE PROTEIN DSBE"/>
    <property type="match status" value="1"/>
</dbReference>
<dbReference type="InterPro" id="IPR013766">
    <property type="entry name" value="Thioredoxin_domain"/>
</dbReference>
<evidence type="ECO:0000313" key="6">
    <source>
        <dbReference type="EMBL" id="GGC31516.1"/>
    </source>
</evidence>
<evidence type="ECO:0000256" key="1">
    <source>
        <dbReference type="ARBA" id="ARBA00004196"/>
    </source>
</evidence>
<dbReference type="Gene3D" id="3.40.30.10">
    <property type="entry name" value="Glutaredoxin"/>
    <property type="match status" value="1"/>
</dbReference>
<sequence length="508" mass="57722">MLIFVFSTLTITVEAQLAESNQTKSVLIHGEILTRSPFDTLSLSIYEDFLGKMVKLPNPTILEIHAQGGDGFYGLPGQVAFTTTTQPLKGPAFATLTSKEHGVIFSDFLISPGDTVGVFLDRFKNRLVFTGPSASKYKIQKELDDALMEESATLPAYFPVDDVSQFLESGKDAKTPSYGIRSFVPYAKTDRLDYFINRLENRVDDHHGFDVIAKYQGILDTDFLKLLELNFLGKLLFSKVFSFNVTPKDDREAWSEAYLKHTKEFPEVIFDPKLLMYAPFYSDYLLEKYVADGYASKTRALDEVLAIENEPFRDRMLSKFIIRFYPVISKKDLYLDTAFAVMKDSTSINMLSKFVAGKKKGTEVPDFKLINDKNEEVGLHEFKGKAVFMDFWFTGCQACVLFNQNVMHRVEEHFSDNDNIQFLTVSIDTDYSKWQKSLQSGRYTTSHSYNLYTGGQGKEHPLLKYFSIHGFPSQVLLDKEGKILETSGLNKSADELIKIIEESINQKP</sequence>
<dbReference type="PROSITE" id="PS51352">
    <property type="entry name" value="THIOREDOXIN_2"/>
    <property type="match status" value="1"/>
</dbReference>
<proteinExistence type="predicted"/>
<organism evidence="6 7">
    <name type="scientific">Belliella aquatica</name>
    <dbReference type="NCBI Taxonomy" id="1323734"/>
    <lineage>
        <taxon>Bacteria</taxon>
        <taxon>Pseudomonadati</taxon>
        <taxon>Bacteroidota</taxon>
        <taxon>Cytophagia</taxon>
        <taxon>Cytophagales</taxon>
        <taxon>Cyclobacteriaceae</taxon>
        <taxon>Belliella</taxon>
    </lineage>
</organism>
<accession>A0ABQ1LZ04</accession>
<name>A0ABQ1LZ04_9BACT</name>
<comment type="caution">
    <text evidence="6">The sequence shown here is derived from an EMBL/GenBank/DDBJ whole genome shotgun (WGS) entry which is preliminary data.</text>
</comment>
<dbReference type="InterPro" id="IPR012336">
    <property type="entry name" value="Thioredoxin-like_fold"/>
</dbReference>
<dbReference type="InterPro" id="IPR036249">
    <property type="entry name" value="Thioredoxin-like_sf"/>
</dbReference>
<evidence type="ECO:0000259" key="5">
    <source>
        <dbReference type="PROSITE" id="PS51352"/>
    </source>
</evidence>
<evidence type="ECO:0000256" key="2">
    <source>
        <dbReference type="ARBA" id="ARBA00022748"/>
    </source>
</evidence>
<protein>
    <recommendedName>
        <fullName evidence="5">Thioredoxin domain-containing protein</fullName>
    </recommendedName>
</protein>